<evidence type="ECO:0000256" key="1">
    <source>
        <dbReference type="SAM" id="SignalP"/>
    </source>
</evidence>
<reference evidence="3 4" key="1">
    <citation type="submission" date="2016-04" db="EMBL/GenBank/DDBJ databases">
        <title>Complete genome sequence of Dietzia lutea YIM 80766T, a strain isolated from desert soil in Egypt.</title>
        <authorList>
            <person name="Zhao J."/>
            <person name="Hu B."/>
            <person name="Geng S."/>
            <person name="Nie Y."/>
            <person name="Tang Y."/>
        </authorList>
    </citation>
    <scope>NUCLEOTIDE SEQUENCE [LARGE SCALE GENOMIC DNA]</scope>
    <source>
        <strain evidence="3 4">YIM 80766</strain>
    </source>
</reference>
<keyword evidence="1" id="KW-0732">Signal</keyword>
<keyword evidence="4" id="KW-1185">Reference proteome</keyword>
<dbReference type="Pfam" id="PF02470">
    <property type="entry name" value="MlaD"/>
    <property type="match status" value="1"/>
</dbReference>
<feature type="chain" id="PRO_5038662172" description="Mce/MlaD domain-containing protein" evidence="1">
    <location>
        <begin position="23"/>
        <end position="366"/>
    </location>
</feature>
<evidence type="ECO:0000313" key="4">
    <source>
        <dbReference type="Proteomes" id="UP000244928"/>
    </source>
</evidence>
<dbReference type="OrthoDB" id="4608030at2"/>
<name>A0A2S1R4C6_9ACTN</name>
<dbReference type="GO" id="GO:0005576">
    <property type="term" value="C:extracellular region"/>
    <property type="evidence" value="ECO:0007669"/>
    <property type="project" value="TreeGrafter"/>
</dbReference>
<dbReference type="Proteomes" id="UP000244928">
    <property type="component" value="Chromosome"/>
</dbReference>
<dbReference type="InterPro" id="IPR003399">
    <property type="entry name" value="Mce/MlaD"/>
</dbReference>
<feature type="domain" description="Mce/MlaD" evidence="2">
    <location>
        <begin position="35"/>
        <end position="107"/>
    </location>
</feature>
<evidence type="ECO:0000313" key="3">
    <source>
        <dbReference type="EMBL" id="AWH91148.1"/>
    </source>
</evidence>
<proteinExistence type="predicted"/>
<dbReference type="PANTHER" id="PTHR33371:SF4">
    <property type="entry name" value="INTERMEMBRANE PHOSPHOLIPID TRANSPORT SYSTEM BINDING PROTEIN MLAD"/>
    <property type="match status" value="1"/>
</dbReference>
<dbReference type="EMBL" id="CP015449">
    <property type="protein sequence ID" value="AWH91148.1"/>
    <property type="molecule type" value="Genomic_DNA"/>
</dbReference>
<organism evidence="3 4">
    <name type="scientific">Dietzia lutea</name>
    <dbReference type="NCBI Taxonomy" id="546160"/>
    <lineage>
        <taxon>Bacteria</taxon>
        <taxon>Bacillati</taxon>
        <taxon>Actinomycetota</taxon>
        <taxon>Actinomycetes</taxon>
        <taxon>Mycobacteriales</taxon>
        <taxon>Dietziaceae</taxon>
        <taxon>Dietzia</taxon>
    </lineage>
</organism>
<dbReference type="AlphaFoldDB" id="A0A2S1R4C6"/>
<dbReference type="RefSeq" id="WP_108846412.1">
    <property type="nucleotide sequence ID" value="NZ_CP015449.1"/>
</dbReference>
<dbReference type="PANTHER" id="PTHR33371">
    <property type="entry name" value="INTERMEMBRANE PHOSPHOLIPID TRANSPORT SYSTEM BINDING PROTEIN MLAD-RELATED"/>
    <property type="match status" value="1"/>
</dbReference>
<feature type="signal peptide" evidence="1">
    <location>
        <begin position="1"/>
        <end position="22"/>
    </location>
</feature>
<dbReference type="InterPro" id="IPR052336">
    <property type="entry name" value="MlaD_Phospholipid_Transporter"/>
</dbReference>
<accession>A0A2S1R4C6</accession>
<gene>
    <name evidence="3" type="ORF">A6035_02020</name>
</gene>
<protein>
    <recommendedName>
        <fullName evidence="2">Mce/MlaD domain-containing protein</fullName>
    </recommendedName>
</protein>
<dbReference type="KEGG" id="dlu:A6035_02020"/>
<sequence length="366" mass="38579">MGTLGPRVLRTALALAATGALVATGAAVLDPTRGGNTVCAYFDASYGLFPESPVTIRGIPVGKVDTIDPEGARVRVEMTIDDRDLPADTGAVITHASVLTDRRVELVDADPAEGPTLDEGTCIDTSRTRTPVTVSQALGSFSELVRQMTEKGPDGQAPLETTLRRAGSEFDSLGPTLNRELRDLAELLSGSDEFMLNLGLLLDNSAELSTVVTTNWDDVKTTAQTFAPGLAGIEQMLVVAKILVEKLSLAVEPMDRLFNEHMGEALSALETTIPTLTMVRARVEESEELFQAIPGVIHLAETMVGSRPGAVAVDYAPPHVRLSVPDAPAVCGALRTAGLGDCTAESPHTITAPLPQLMFSTLGEAP</sequence>
<evidence type="ECO:0000259" key="2">
    <source>
        <dbReference type="Pfam" id="PF02470"/>
    </source>
</evidence>